<dbReference type="AlphaFoldDB" id="A0AAV2FSD9"/>
<organism evidence="1 2">
    <name type="scientific">Linum trigynum</name>
    <dbReference type="NCBI Taxonomy" id="586398"/>
    <lineage>
        <taxon>Eukaryota</taxon>
        <taxon>Viridiplantae</taxon>
        <taxon>Streptophyta</taxon>
        <taxon>Embryophyta</taxon>
        <taxon>Tracheophyta</taxon>
        <taxon>Spermatophyta</taxon>
        <taxon>Magnoliopsida</taxon>
        <taxon>eudicotyledons</taxon>
        <taxon>Gunneridae</taxon>
        <taxon>Pentapetalae</taxon>
        <taxon>rosids</taxon>
        <taxon>fabids</taxon>
        <taxon>Malpighiales</taxon>
        <taxon>Linaceae</taxon>
        <taxon>Linum</taxon>
    </lineage>
</organism>
<evidence type="ECO:0008006" key="3">
    <source>
        <dbReference type="Google" id="ProtNLM"/>
    </source>
</evidence>
<accession>A0AAV2FSD9</accession>
<name>A0AAV2FSD9_9ROSI</name>
<sequence>MERLGHLISTMVNRGEWTPIKLPHNGRLLSHSFFADDLILFEVALMEQVQVISGCLEEFGVASGQQVSRPKSRIFFSKNVSTSDSANMSNTLGIPATSNLVCSWGCQ</sequence>
<evidence type="ECO:0000313" key="2">
    <source>
        <dbReference type="Proteomes" id="UP001497516"/>
    </source>
</evidence>
<proteinExistence type="predicted"/>
<gene>
    <name evidence="1" type="ORF">LTRI10_LOCUS40504</name>
</gene>
<protein>
    <recommendedName>
        <fullName evidence="3">Reverse transcriptase domain-containing protein</fullName>
    </recommendedName>
</protein>
<dbReference type="Proteomes" id="UP001497516">
    <property type="component" value="Chromosome 7"/>
</dbReference>
<reference evidence="1 2" key="1">
    <citation type="submission" date="2024-04" db="EMBL/GenBank/DDBJ databases">
        <authorList>
            <person name="Fracassetti M."/>
        </authorList>
    </citation>
    <scope>NUCLEOTIDE SEQUENCE [LARGE SCALE GENOMIC DNA]</scope>
</reference>
<evidence type="ECO:0000313" key="1">
    <source>
        <dbReference type="EMBL" id="CAL1400370.1"/>
    </source>
</evidence>
<keyword evidence="2" id="KW-1185">Reference proteome</keyword>
<dbReference type="EMBL" id="OZ034820">
    <property type="protein sequence ID" value="CAL1400370.1"/>
    <property type="molecule type" value="Genomic_DNA"/>
</dbReference>